<protein>
    <submittedName>
        <fullName evidence="3">Serine hydrolase</fullName>
    </submittedName>
</protein>
<dbReference type="PANTHER" id="PTHR35333">
    <property type="entry name" value="BETA-LACTAMASE"/>
    <property type="match status" value="1"/>
</dbReference>
<keyword evidence="3" id="KW-0378">Hydrolase</keyword>
<dbReference type="Gene3D" id="3.40.710.10">
    <property type="entry name" value="DD-peptidase/beta-lactamase superfamily"/>
    <property type="match status" value="1"/>
</dbReference>
<dbReference type="GO" id="GO:0030655">
    <property type="term" value="P:beta-lactam antibiotic catabolic process"/>
    <property type="evidence" value="ECO:0007669"/>
    <property type="project" value="InterPro"/>
</dbReference>
<evidence type="ECO:0000259" key="2">
    <source>
        <dbReference type="Pfam" id="PF13354"/>
    </source>
</evidence>
<reference evidence="3" key="2">
    <citation type="journal article" date="2021" name="Microbiome">
        <title>Successional dynamics and alternative stable states in a saline activated sludge microbial community over 9 years.</title>
        <authorList>
            <person name="Wang Y."/>
            <person name="Ye J."/>
            <person name="Ju F."/>
            <person name="Liu L."/>
            <person name="Boyd J.A."/>
            <person name="Deng Y."/>
            <person name="Parks D.H."/>
            <person name="Jiang X."/>
            <person name="Yin X."/>
            <person name="Woodcroft B.J."/>
            <person name="Tyson G.W."/>
            <person name="Hugenholtz P."/>
            <person name="Polz M.F."/>
            <person name="Zhang T."/>
        </authorList>
    </citation>
    <scope>NUCLEOTIDE SEQUENCE</scope>
    <source>
        <strain evidence="3">HKST-UBA13</strain>
    </source>
</reference>
<reference evidence="3" key="1">
    <citation type="submission" date="2020-04" db="EMBL/GenBank/DDBJ databases">
        <authorList>
            <person name="Zhang T."/>
        </authorList>
    </citation>
    <scope>NUCLEOTIDE SEQUENCE</scope>
    <source>
        <strain evidence="3">HKST-UBA13</strain>
    </source>
</reference>
<accession>A0A955I803</accession>
<dbReference type="SUPFAM" id="SSF56601">
    <property type="entry name" value="beta-lactamase/transpeptidase-like"/>
    <property type="match status" value="1"/>
</dbReference>
<proteinExistence type="predicted"/>
<feature type="transmembrane region" description="Helical" evidence="1">
    <location>
        <begin position="7"/>
        <end position="27"/>
    </location>
</feature>
<dbReference type="EMBL" id="JAGQLJ010000005">
    <property type="protein sequence ID" value="MCA9380695.1"/>
    <property type="molecule type" value="Genomic_DNA"/>
</dbReference>
<comment type="caution">
    <text evidence="3">The sequence shown here is derived from an EMBL/GenBank/DDBJ whole genome shotgun (WGS) entry which is preliminary data.</text>
</comment>
<keyword evidence="1" id="KW-0812">Transmembrane</keyword>
<organism evidence="3 4">
    <name type="scientific">Candidatus Dojkabacteria bacterium</name>
    <dbReference type="NCBI Taxonomy" id="2099670"/>
    <lineage>
        <taxon>Bacteria</taxon>
        <taxon>Candidatus Dojkabacteria</taxon>
    </lineage>
</organism>
<dbReference type="InterPro" id="IPR012338">
    <property type="entry name" value="Beta-lactam/transpept-like"/>
</dbReference>
<dbReference type="InterPro" id="IPR000871">
    <property type="entry name" value="Beta-lactam_class-A"/>
</dbReference>
<keyword evidence="1" id="KW-1133">Transmembrane helix</keyword>
<evidence type="ECO:0000313" key="4">
    <source>
        <dbReference type="Proteomes" id="UP000775877"/>
    </source>
</evidence>
<evidence type="ECO:0000313" key="3">
    <source>
        <dbReference type="EMBL" id="MCA9380695.1"/>
    </source>
</evidence>
<name>A0A955I803_9BACT</name>
<gene>
    <name evidence="3" type="ORF">KC678_00325</name>
</gene>
<dbReference type="PANTHER" id="PTHR35333:SF3">
    <property type="entry name" value="BETA-LACTAMASE-TYPE TRANSPEPTIDASE FOLD CONTAINING PROTEIN"/>
    <property type="match status" value="1"/>
</dbReference>
<dbReference type="AlphaFoldDB" id="A0A955I803"/>
<keyword evidence="1" id="KW-0472">Membrane</keyword>
<dbReference type="Pfam" id="PF13354">
    <property type="entry name" value="Beta-lactamase2"/>
    <property type="match status" value="1"/>
</dbReference>
<dbReference type="GO" id="GO:0046677">
    <property type="term" value="P:response to antibiotic"/>
    <property type="evidence" value="ECO:0007669"/>
    <property type="project" value="InterPro"/>
</dbReference>
<sequence length="379" mass="42562">MKHFIVIHLFAGSLIVFLLASFVLYLLNNNSCAQETAIIRCTLKALDIKDLDYLSYTSQATIIDKYDFELINTYAFEENKIDSKYLGEITLIPVKEDIGITKETINTNNRVQVLILKDTKLRKIDFTNLEQDLNNFLGTEQSHFGIYLYDLNRNQALEINDNQTFPPASISKLPSVLLTLRDIDAGKYSFDTLVTVKDELKHTNWDTIGQYPAGTKLPLRTFIDAAILESNNSAHYHLHNLLGGLSVVNPRTQNELGAQTFFLDPHQATARSIGTVLIKLYKGEILSEELTDYMINLMKNTGSDLRLAIPGGVPNGVEVANKVGFLFGGIEGSTYSDSAIVYGEKTDYVLVVLNDKAPDYPYGYLKIKDISEIVYDYLN</sequence>
<feature type="domain" description="Beta-lactamase class A catalytic" evidence="2">
    <location>
        <begin position="145"/>
        <end position="353"/>
    </location>
</feature>
<dbReference type="GO" id="GO:0008800">
    <property type="term" value="F:beta-lactamase activity"/>
    <property type="evidence" value="ECO:0007669"/>
    <property type="project" value="InterPro"/>
</dbReference>
<dbReference type="Proteomes" id="UP000775877">
    <property type="component" value="Unassembled WGS sequence"/>
</dbReference>
<dbReference type="InterPro" id="IPR045155">
    <property type="entry name" value="Beta-lactam_cat"/>
</dbReference>
<evidence type="ECO:0000256" key="1">
    <source>
        <dbReference type="SAM" id="Phobius"/>
    </source>
</evidence>